<protein>
    <submittedName>
        <fullName evidence="2">Hypothetical extracellular protein</fullName>
    </submittedName>
</protein>
<gene>
    <name evidence="2" type="ORF">BN55_02625</name>
</gene>
<dbReference type="eggNOG" id="COG1388">
    <property type="taxonomic scope" value="Bacteria"/>
</dbReference>
<evidence type="ECO:0000313" key="2">
    <source>
        <dbReference type="EMBL" id="CCI82220.1"/>
    </source>
</evidence>
<dbReference type="STRING" id="1423758.FC41_GL000759"/>
<comment type="caution">
    <text evidence="2">The sequence shown here is derived from an EMBL/GenBank/DDBJ whole genome shotgun (WGS) entry which is preliminary data.</text>
</comment>
<reference evidence="2 3" key="1">
    <citation type="submission" date="2012-06" db="EMBL/GenBank/DDBJ databases">
        <title>Draft Genome Sequence of Lactobacillus hominis Strain CRBIP 24.179T, isolated from human intestine.</title>
        <authorList>
            <person name="Cousin S."/>
            <person name="Ma L."/>
            <person name="Bizet C."/>
            <person name="Loux V."/>
            <person name="Bouchier C."/>
            <person name="Clermont D."/>
            <person name="Creno S."/>
        </authorList>
    </citation>
    <scope>NUCLEOTIDE SEQUENCE [LARGE SCALE GENOMIC DNA]</scope>
    <source>
        <strain evidence="3">CRBIP 24.179T</strain>
    </source>
</reference>
<feature type="compositionally biased region" description="Low complexity" evidence="1">
    <location>
        <begin position="16"/>
        <end position="45"/>
    </location>
</feature>
<feature type="compositionally biased region" description="Low complexity" evidence="1">
    <location>
        <begin position="52"/>
        <end position="62"/>
    </location>
</feature>
<feature type="region of interest" description="Disordered" evidence="1">
    <location>
        <begin position="1"/>
        <end position="73"/>
    </location>
</feature>
<dbReference type="Proteomes" id="UP000009320">
    <property type="component" value="Unassembled WGS sequence"/>
</dbReference>
<accession>I7KHL2</accession>
<dbReference type="EMBL" id="CAKE01000018">
    <property type="protein sequence ID" value="CCI82220.1"/>
    <property type="molecule type" value="Genomic_DNA"/>
</dbReference>
<dbReference type="AlphaFoldDB" id="I7KHL2"/>
<feature type="region of interest" description="Disordered" evidence="1">
    <location>
        <begin position="92"/>
        <end position="120"/>
    </location>
</feature>
<keyword evidence="3" id="KW-1185">Reference proteome</keyword>
<organism evidence="2 3">
    <name type="scientific">Lactobacillus hominis DSM 23910 = CRBIP 24.179</name>
    <dbReference type="NCBI Taxonomy" id="1423758"/>
    <lineage>
        <taxon>Bacteria</taxon>
        <taxon>Bacillati</taxon>
        <taxon>Bacillota</taxon>
        <taxon>Bacilli</taxon>
        <taxon>Lactobacillales</taxon>
        <taxon>Lactobacillaceae</taxon>
        <taxon>Lactobacillus</taxon>
    </lineage>
</organism>
<feature type="compositionally biased region" description="Basic residues" evidence="1">
    <location>
        <begin position="1"/>
        <end position="15"/>
    </location>
</feature>
<proteinExistence type="predicted"/>
<name>I7KHL2_9LACO</name>
<evidence type="ECO:0000313" key="3">
    <source>
        <dbReference type="Proteomes" id="UP000009320"/>
    </source>
</evidence>
<sequence>MKPAKKQVKNTKKQITKTNQQNNTSQTSTSTEKQQIQQSKSTSSQVNTEKAQQTQTNQQNGQLPPASSLSDFLNKYGVSPALYLEEHAGMDSKQALESVPDNMKSSGELQTQRLLEQENN</sequence>
<evidence type="ECO:0000256" key="1">
    <source>
        <dbReference type="SAM" id="MobiDB-lite"/>
    </source>
</evidence>
<feature type="compositionally biased region" description="Polar residues" evidence="1">
    <location>
        <begin position="103"/>
        <end position="120"/>
    </location>
</feature>